<dbReference type="InterPro" id="IPR000182">
    <property type="entry name" value="GNAT_dom"/>
</dbReference>
<dbReference type="Pfam" id="PF00583">
    <property type="entry name" value="Acetyltransf_1"/>
    <property type="match status" value="1"/>
</dbReference>
<proteinExistence type="predicted"/>
<dbReference type="InterPro" id="IPR016181">
    <property type="entry name" value="Acyl_CoA_acyltransferase"/>
</dbReference>
<dbReference type="PROSITE" id="PS51186">
    <property type="entry name" value="GNAT"/>
    <property type="match status" value="1"/>
</dbReference>
<keyword evidence="3" id="KW-1185">Reference proteome</keyword>
<evidence type="ECO:0000313" key="3">
    <source>
        <dbReference type="Proteomes" id="UP000028058"/>
    </source>
</evidence>
<name>A0A420V696_9ACTN</name>
<accession>A0A420V696</accession>
<dbReference type="EMBL" id="JNAD02000003">
    <property type="protein sequence ID" value="RKM97193.1"/>
    <property type="molecule type" value="Genomic_DNA"/>
</dbReference>
<dbReference type="PANTHER" id="PTHR42791">
    <property type="entry name" value="GNAT FAMILY ACETYLTRANSFERASE"/>
    <property type="match status" value="1"/>
</dbReference>
<feature type="domain" description="N-acetyltransferase" evidence="1">
    <location>
        <begin position="113"/>
        <end position="211"/>
    </location>
</feature>
<dbReference type="PANTHER" id="PTHR42791:SF1">
    <property type="entry name" value="N-ACETYLTRANSFERASE DOMAIN-CONTAINING PROTEIN"/>
    <property type="match status" value="1"/>
</dbReference>
<evidence type="ECO:0000313" key="2">
    <source>
        <dbReference type="EMBL" id="RKM97193.1"/>
    </source>
</evidence>
<protein>
    <submittedName>
        <fullName evidence="2">N-acetyltransferase</fullName>
    </submittedName>
</protein>
<sequence length="212" mass="22838">MSLIPTAAPTPGIRRAGADDRTWVASLLGEAFMEDPVSSWVFPEAEQRRALHPAFFGVFLDAALEEGSVEVTDDGSAAALWLSVPAVAEADVPAAIAEDEKAAALMRAVSDPANERTEAVGRLTARVHPRHREHRYLMLIGVDPGRQGQGIGSALLGPALRHCDSAGLPAYLEASSARSRSLYEREGFVFTGRTVDLPDGPPMWPMWREPRG</sequence>
<dbReference type="GeneID" id="300074939"/>
<comment type="caution">
    <text evidence="2">The sequence shown here is derived from an EMBL/GenBank/DDBJ whole genome shotgun (WGS) entry which is preliminary data.</text>
</comment>
<evidence type="ECO:0000259" key="1">
    <source>
        <dbReference type="PROSITE" id="PS51186"/>
    </source>
</evidence>
<dbReference type="Proteomes" id="UP000028058">
    <property type="component" value="Unassembled WGS sequence"/>
</dbReference>
<dbReference type="OrthoDB" id="7057833at2"/>
<dbReference type="InterPro" id="IPR052523">
    <property type="entry name" value="Trichothecene_AcTrans"/>
</dbReference>
<dbReference type="GO" id="GO:0016747">
    <property type="term" value="F:acyltransferase activity, transferring groups other than amino-acyl groups"/>
    <property type="evidence" value="ECO:0007669"/>
    <property type="project" value="InterPro"/>
</dbReference>
<dbReference type="CDD" id="cd04301">
    <property type="entry name" value="NAT_SF"/>
    <property type="match status" value="1"/>
</dbReference>
<gene>
    <name evidence="2" type="ORF">SFRA_008085</name>
</gene>
<dbReference type="AlphaFoldDB" id="A0A420V696"/>
<dbReference type="Gene3D" id="3.40.630.30">
    <property type="match status" value="1"/>
</dbReference>
<dbReference type="SUPFAM" id="SSF55729">
    <property type="entry name" value="Acyl-CoA N-acyltransferases (Nat)"/>
    <property type="match status" value="1"/>
</dbReference>
<reference evidence="2 3" key="1">
    <citation type="journal article" date="2014" name="Genome Announc.">
        <title>Draft Genome Sequence of Streptomyces fradiae ATCC 19609, a Strain Highly Sensitive to Antibiotics.</title>
        <authorList>
            <person name="Bekker O.B."/>
            <person name="Klimina K.M."/>
            <person name="Vatlin A.A."/>
            <person name="Zakharevich N.V."/>
            <person name="Kasianov A.S."/>
            <person name="Danilenko V.N."/>
        </authorList>
    </citation>
    <scope>NUCLEOTIDE SEQUENCE [LARGE SCALE GENOMIC DNA]</scope>
    <source>
        <strain evidence="2 3">ATCC 19609</strain>
    </source>
</reference>
<organism evidence="2 3">
    <name type="scientific">Streptomyces xinghaiensis</name>
    <dbReference type="NCBI Taxonomy" id="1038928"/>
    <lineage>
        <taxon>Bacteria</taxon>
        <taxon>Bacillati</taxon>
        <taxon>Actinomycetota</taxon>
        <taxon>Actinomycetes</taxon>
        <taxon>Kitasatosporales</taxon>
        <taxon>Streptomycetaceae</taxon>
        <taxon>Streptomyces</taxon>
    </lineage>
</organism>
<dbReference type="RefSeq" id="WP_039822369.1">
    <property type="nucleotide sequence ID" value="NZ_CP134822.1"/>
</dbReference>